<dbReference type="Proteomes" id="UP000177723">
    <property type="component" value="Unassembled WGS sequence"/>
</dbReference>
<dbReference type="EMBL" id="MFHT01000007">
    <property type="protein sequence ID" value="OGF77979.1"/>
    <property type="molecule type" value="Genomic_DNA"/>
</dbReference>
<name>A0A1F5WQP1_9BACT</name>
<organism evidence="1 2">
    <name type="scientific">Candidatus Giovannonibacteria bacterium RIFCSPHIGHO2_12_FULL_43_15</name>
    <dbReference type="NCBI Taxonomy" id="1798341"/>
    <lineage>
        <taxon>Bacteria</taxon>
        <taxon>Candidatus Giovannoniibacteriota</taxon>
    </lineage>
</organism>
<sequence length="66" mass="7616">MIKTLIIIILAIVVISLLGISIGDLTQNQKLKENFSIAWRWSQYAWINFIHPIWEPLLKAAKDIRG</sequence>
<comment type="caution">
    <text evidence="1">The sequence shown here is derived from an EMBL/GenBank/DDBJ whole genome shotgun (WGS) entry which is preliminary data.</text>
</comment>
<protein>
    <submittedName>
        <fullName evidence="1">Uncharacterized protein</fullName>
    </submittedName>
</protein>
<proteinExistence type="predicted"/>
<dbReference type="AlphaFoldDB" id="A0A1F5WQP1"/>
<accession>A0A1F5WQP1</accession>
<evidence type="ECO:0000313" key="1">
    <source>
        <dbReference type="EMBL" id="OGF77979.1"/>
    </source>
</evidence>
<gene>
    <name evidence="1" type="ORF">A3F23_03235</name>
</gene>
<evidence type="ECO:0000313" key="2">
    <source>
        <dbReference type="Proteomes" id="UP000177723"/>
    </source>
</evidence>
<reference evidence="1 2" key="1">
    <citation type="journal article" date="2016" name="Nat. Commun.">
        <title>Thousands of microbial genomes shed light on interconnected biogeochemical processes in an aquifer system.</title>
        <authorList>
            <person name="Anantharaman K."/>
            <person name="Brown C.T."/>
            <person name="Hug L.A."/>
            <person name="Sharon I."/>
            <person name="Castelle C.J."/>
            <person name="Probst A.J."/>
            <person name="Thomas B.C."/>
            <person name="Singh A."/>
            <person name="Wilkins M.J."/>
            <person name="Karaoz U."/>
            <person name="Brodie E.L."/>
            <person name="Williams K.H."/>
            <person name="Hubbard S.S."/>
            <person name="Banfield J.F."/>
        </authorList>
    </citation>
    <scope>NUCLEOTIDE SEQUENCE [LARGE SCALE GENOMIC DNA]</scope>
</reference>